<gene>
    <name evidence="2" type="ORF">C8F04DRAFT_1399065</name>
</gene>
<evidence type="ECO:0000256" key="1">
    <source>
        <dbReference type="SAM" id="MobiDB-lite"/>
    </source>
</evidence>
<dbReference type="Proteomes" id="UP001218188">
    <property type="component" value="Unassembled WGS sequence"/>
</dbReference>
<protein>
    <submittedName>
        <fullName evidence="2">Uncharacterized protein</fullName>
    </submittedName>
</protein>
<feature type="compositionally biased region" description="Basic residues" evidence="1">
    <location>
        <begin position="42"/>
        <end position="55"/>
    </location>
</feature>
<accession>A0AAD6SHT3</accession>
<comment type="caution">
    <text evidence="2">The sequence shown here is derived from an EMBL/GenBank/DDBJ whole genome shotgun (WGS) entry which is preliminary data.</text>
</comment>
<evidence type="ECO:0000313" key="2">
    <source>
        <dbReference type="EMBL" id="KAJ7028264.1"/>
    </source>
</evidence>
<organism evidence="2 3">
    <name type="scientific">Mycena alexandri</name>
    <dbReference type="NCBI Taxonomy" id="1745969"/>
    <lineage>
        <taxon>Eukaryota</taxon>
        <taxon>Fungi</taxon>
        <taxon>Dikarya</taxon>
        <taxon>Basidiomycota</taxon>
        <taxon>Agaricomycotina</taxon>
        <taxon>Agaricomycetes</taxon>
        <taxon>Agaricomycetidae</taxon>
        <taxon>Agaricales</taxon>
        <taxon>Marasmiineae</taxon>
        <taxon>Mycenaceae</taxon>
        <taxon>Mycena</taxon>
    </lineage>
</organism>
<keyword evidence="3" id="KW-1185">Reference proteome</keyword>
<name>A0AAD6SHT3_9AGAR</name>
<proteinExistence type="predicted"/>
<reference evidence="2" key="1">
    <citation type="submission" date="2023-03" db="EMBL/GenBank/DDBJ databases">
        <title>Massive genome expansion in bonnet fungi (Mycena s.s.) driven by repeated elements and novel gene families across ecological guilds.</title>
        <authorList>
            <consortium name="Lawrence Berkeley National Laboratory"/>
            <person name="Harder C.B."/>
            <person name="Miyauchi S."/>
            <person name="Viragh M."/>
            <person name="Kuo A."/>
            <person name="Thoen E."/>
            <person name="Andreopoulos B."/>
            <person name="Lu D."/>
            <person name="Skrede I."/>
            <person name="Drula E."/>
            <person name="Henrissat B."/>
            <person name="Morin E."/>
            <person name="Kohler A."/>
            <person name="Barry K."/>
            <person name="LaButti K."/>
            <person name="Morin E."/>
            <person name="Salamov A."/>
            <person name="Lipzen A."/>
            <person name="Mereny Z."/>
            <person name="Hegedus B."/>
            <person name="Baldrian P."/>
            <person name="Stursova M."/>
            <person name="Weitz H."/>
            <person name="Taylor A."/>
            <person name="Grigoriev I.V."/>
            <person name="Nagy L.G."/>
            <person name="Martin F."/>
            <person name="Kauserud H."/>
        </authorList>
    </citation>
    <scope>NUCLEOTIDE SEQUENCE</scope>
    <source>
        <strain evidence="2">CBHHK200</strain>
    </source>
</reference>
<evidence type="ECO:0000313" key="3">
    <source>
        <dbReference type="Proteomes" id="UP001218188"/>
    </source>
</evidence>
<feature type="region of interest" description="Disordered" evidence="1">
    <location>
        <begin position="35"/>
        <end position="58"/>
    </location>
</feature>
<dbReference type="EMBL" id="JARJCM010000114">
    <property type="protein sequence ID" value="KAJ7028264.1"/>
    <property type="molecule type" value="Genomic_DNA"/>
</dbReference>
<dbReference type="AlphaFoldDB" id="A0AAD6SHT3"/>
<sequence length="195" mass="21219">MTVRTTKQMSSGFAIRATRLFGDATNRMNTAPVELPTEKPVSRRVARQRKKKVSGKGRDLTAVTVDPVHVTVPTVLKEEASSTVVPPSLLQDAPMPPQTPTLHPYATRPAVNPKRLIPIFIIRTLPPPPAKRFYGPFEACSRADLLVEETSTFEEDAWGVIYGPYDLAASVAGPVQFITRQGVPGSTGGAEFFYG</sequence>